<accession>J8PYD1</accession>
<dbReference type="GO" id="GO:0048471">
    <property type="term" value="C:perinuclear region of cytoplasm"/>
    <property type="evidence" value="ECO:0007669"/>
    <property type="project" value="UniProtKB-ARBA"/>
</dbReference>
<dbReference type="InterPro" id="IPR001138">
    <property type="entry name" value="Zn2Cys6_DnaBD"/>
</dbReference>
<feature type="region of interest" description="Disordered" evidence="11">
    <location>
        <begin position="455"/>
        <end position="492"/>
    </location>
</feature>
<keyword evidence="4" id="KW-0862">Zinc</keyword>
<evidence type="ECO:0000256" key="5">
    <source>
        <dbReference type="ARBA" id="ARBA00023015"/>
    </source>
</evidence>
<keyword evidence="5" id="KW-0805">Transcription regulation</keyword>
<feature type="region of interest" description="Disordered" evidence="11">
    <location>
        <begin position="102"/>
        <end position="171"/>
    </location>
</feature>
<feature type="compositionally biased region" description="Polar residues" evidence="11">
    <location>
        <begin position="471"/>
        <end position="492"/>
    </location>
</feature>
<proteinExistence type="predicted"/>
<dbReference type="PANTHER" id="PTHR47784">
    <property type="entry name" value="STEROL UPTAKE CONTROL PROTEIN 2"/>
    <property type="match status" value="1"/>
</dbReference>
<dbReference type="PANTHER" id="PTHR47784:SF5">
    <property type="entry name" value="STEROL UPTAKE CONTROL PROTEIN 2"/>
    <property type="match status" value="1"/>
</dbReference>
<dbReference type="GO" id="GO:0070452">
    <property type="term" value="P:positive regulation of ergosterol biosynthetic process"/>
    <property type="evidence" value="ECO:0007669"/>
    <property type="project" value="UniProtKB-ARBA"/>
</dbReference>
<evidence type="ECO:0000256" key="1">
    <source>
        <dbReference type="ARBA" id="ARBA00004123"/>
    </source>
</evidence>
<dbReference type="GO" id="GO:2000911">
    <property type="term" value="P:positive regulation of sterol import"/>
    <property type="evidence" value="ECO:0007669"/>
    <property type="project" value="UniProtKB-ARBA"/>
</dbReference>
<evidence type="ECO:0000313" key="14">
    <source>
        <dbReference type="Proteomes" id="UP000006968"/>
    </source>
</evidence>
<dbReference type="Pfam" id="PF11951">
    <property type="entry name" value="Fungal_trans_2"/>
    <property type="match status" value="1"/>
</dbReference>
<keyword evidence="3" id="KW-0479">Metal-binding</keyword>
<dbReference type="SUPFAM" id="SSF81995">
    <property type="entry name" value="beta-sandwich domain of Sec23/24"/>
    <property type="match status" value="1"/>
</dbReference>
<evidence type="ECO:0000256" key="3">
    <source>
        <dbReference type="ARBA" id="ARBA00022723"/>
    </source>
</evidence>
<dbReference type="GO" id="GO:0016020">
    <property type="term" value="C:membrane"/>
    <property type="evidence" value="ECO:0007669"/>
    <property type="project" value="UniProtKB-ARBA"/>
</dbReference>
<keyword evidence="14" id="KW-1185">Reference proteome</keyword>
<dbReference type="Pfam" id="PF00172">
    <property type="entry name" value="Zn_clus"/>
    <property type="match status" value="1"/>
</dbReference>
<dbReference type="SMART" id="SM00066">
    <property type="entry name" value="GAL4"/>
    <property type="match status" value="1"/>
</dbReference>
<protein>
    <submittedName>
        <fullName evidence="13">Upc2p</fullName>
    </submittedName>
</protein>
<sequence length="911" mass="99711">MSDVGIQNHRKAVSKPRRREKVIELIEVDGKKVSTTSTGKRKFHNKSKNGCDNCKRRRVKCDEGKPACKKCTNMKLECLYTPIHLRKGRGATVVKYITRKADGSVEPESSEDFPTSVKKEQMPFNDIPSPAKASGSSNDSFPSSESTTKSESEEKSSVPMEDKSNMTPLSMGLQSTINKKDLMSNFFSQNGAIGFGSPERLSSGIDGLLLPPLPSGSIGAFQLQQQHSQSQQQQPQLQPQPQPGSGTPNERYGSFDLAGSPALQSTGMSLSNSLSGILLCNRIPSGQNYTQQQLQYQLHQQLQLQQHQQVQLQQCQQLRQEQHQQVQQQQQEQLQQYQQQFLQQQQQILLQQQQRPNEEEAAIREESNKKIKGAPLQPHVGETTLNSEAATLQADALSQLSKMGLSLKSLSTFPTAGIGGVSYDFQELLGIKLPMNNGNSRASKVSNAEEALANMQEHHERAAASVKGNDGQLSDTKSPTPSSNVHGGSNNIMESHGPSAVPTMAPISMIERNINVDDNLSPSTPATVLGGRQGIQESMRSLGNLTKVALENNNATMGLHTSQAGNDDQGSQQDIPSKGDRSSISVGTSGIAKLLDLSTKGNLNLIDMKLFHHYCTQVWPTITAAKVSGPEIWRDYIPELAFDYPFLMHALLAFSATHLSRTETGLEQYVSSHRLDALRLLREAVLEISESNTDALVASALILIMDSLANASGNGTVGNQSLNSMSPSAWIFHVKGAATILTAVWPLSERSKFHNIISVDLSDLGDVINPDVGSITELVCFDESIADLYPVGLDSPYLITLAYLDKLHREKNQGDFILRVFTFPALLDKTFLALLMTGDLGAMRIMRSYYKLLRGFATEVKDKVWFLEGVTQVLPQDVDEYSGGGGMHMMLDFLGGGLPSMTTTNFSDFSL</sequence>
<dbReference type="InterPro" id="IPR053157">
    <property type="entry name" value="Sterol_Uptake_Regulator"/>
</dbReference>
<feature type="compositionally biased region" description="Low complexity" evidence="11">
    <location>
        <begin position="216"/>
        <end position="239"/>
    </location>
</feature>
<evidence type="ECO:0000256" key="9">
    <source>
        <dbReference type="ARBA" id="ARBA00023242"/>
    </source>
</evidence>
<keyword evidence="10" id="KW-0175">Coiled coil</keyword>
<evidence type="ECO:0000256" key="11">
    <source>
        <dbReference type="SAM" id="MobiDB-lite"/>
    </source>
</evidence>
<evidence type="ECO:0000259" key="12">
    <source>
        <dbReference type="PROSITE" id="PS50048"/>
    </source>
</evidence>
<dbReference type="PROSITE" id="PS00463">
    <property type="entry name" value="ZN2_CY6_FUNGAL_1"/>
    <property type="match status" value="1"/>
</dbReference>
<evidence type="ECO:0000256" key="2">
    <source>
        <dbReference type="ARBA" id="ARBA00022553"/>
    </source>
</evidence>
<dbReference type="GO" id="GO:0001228">
    <property type="term" value="F:DNA-binding transcription activator activity, RNA polymerase II-specific"/>
    <property type="evidence" value="ECO:0007669"/>
    <property type="project" value="UniProtKB-ARBA"/>
</dbReference>
<comment type="caution">
    <text evidence="13">The sequence shown here is derived from an EMBL/GenBank/DDBJ whole genome shotgun (WGS) entry which is preliminary data.</text>
</comment>
<feature type="region of interest" description="Disordered" evidence="11">
    <location>
        <begin position="216"/>
        <end position="264"/>
    </location>
</feature>
<feature type="domain" description="Zn(2)-C6 fungal-type" evidence="12">
    <location>
        <begin position="50"/>
        <end position="80"/>
    </location>
</feature>
<dbReference type="InterPro" id="IPR021858">
    <property type="entry name" value="Fun_TF"/>
</dbReference>
<reference evidence="13 14" key="1">
    <citation type="journal article" date="2013" name="BMC Genomics">
        <title>High quality de novo sequencing and assembly of the Saccharomyces arboricolus genome.</title>
        <authorList>
            <person name="Liti G."/>
            <person name="Nguyen Ba A.N."/>
            <person name="Blythe M."/>
            <person name="Mueller C.A."/>
            <person name="Bergstroem A."/>
            <person name="Cubillos F.A."/>
            <person name="Dafhnis-Calas F."/>
            <person name="Khoshraftar S."/>
            <person name="Malla S."/>
            <person name="Mehta N."/>
            <person name="Siow C.C."/>
            <person name="Warringer J."/>
            <person name="Moses A.M."/>
            <person name="Louis E.J."/>
            <person name="Nieduszynski C.A."/>
        </authorList>
    </citation>
    <scope>NUCLEOTIDE SEQUENCE [LARGE SCALE GENOMIC DNA]</scope>
    <source>
        <strain evidence="14">H-6 / AS 2.3317 / CBS 10644</strain>
    </source>
</reference>
<keyword evidence="9" id="KW-0539">Nucleus</keyword>
<dbReference type="GO" id="GO:0008270">
    <property type="term" value="F:zinc ion binding"/>
    <property type="evidence" value="ECO:0007669"/>
    <property type="project" value="InterPro"/>
</dbReference>
<evidence type="ECO:0000256" key="6">
    <source>
        <dbReference type="ARBA" id="ARBA00023125"/>
    </source>
</evidence>
<dbReference type="GO" id="GO:0005634">
    <property type="term" value="C:nucleus"/>
    <property type="evidence" value="ECO:0007669"/>
    <property type="project" value="UniProtKB-SubCell"/>
</dbReference>
<evidence type="ECO:0000256" key="10">
    <source>
        <dbReference type="SAM" id="Coils"/>
    </source>
</evidence>
<keyword evidence="7" id="KW-0010">Activator</keyword>
<dbReference type="CDD" id="cd00067">
    <property type="entry name" value="GAL4"/>
    <property type="match status" value="1"/>
</dbReference>
<feature type="compositionally biased region" description="Basic and acidic residues" evidence="11">
    <location>
        <begin position="357"/>
        <end position="369"/>
    </location>
</feature>
<dbReference type="FunFam" id="4.10.240.10:FF:000022">
    <property type="entry name" value="Upc2p"/>
    <property type="match status" value="1"/>
</dbReference>
<comment type="subcellular location">
    <subcellularLocation>
        <location evidence="1">Nucleus</location>
    </subcellularLocation>
</comment>
<dbReference type="GO" id="GO:0000978">
    <property type="term" value="F:RNA polymerase II cis-regulatory region sequence-specific DNA binding"/>
    <property type="evidence" value="ECO:0007669"/>
    <property type="project" value="UniProtKB-ARBA"/>
</dbReference>
<organism evidence="13 14">
    <name type="scientific">Saccharomyces arboricola (strain H-6 / AS 2.3317 / CBS 10644)</name>
    <name type="common">Yeast</name>
    <dbReference type="NCBI Taxonomy" id="1160507"/>
    <lineage>
        <taxon>Eukaryota</taxon>
        <taxon>Fungi</taxon>
        <taxon>Dikarya</taxon>
        <taxon>Ascomycota</taxon>
        <taxon>Saccharomycotina</taxon>
        <taxon>Saccharomycetes</taxon>
        <taxon>Saccharomycetales</taxon>
        <taxon>Saccharomycetaceae</taxon>
        <taxon>Saccharomyces</taxon>
    </lineage>
</organism>
<feature type="coiled-coil region" evidence="10">
    <location>
        <begin position="312"/>
        <end position="354"/>
    </location>
</feature>
<dbReference type="Gene3D" id="4.10.240.10">
    <property type="entry name" value="Zn(2)-C6 fungal-type DNA-binding domain"/>
    <property type="match status" value="1"/>
</dbReference>
<dbReference type="Proteomes" id="UP000006968">
    <property type="component" value="Chromosome XIII"/>
</dbReference>
<keyword evidence="6" id="KW-0238">DNA-binding</keyword>
<keyword evidence="8" id="KW-0804">Transcription</keyword>
<evidence type="ECO:0000313" key="13">
    <source>
        <dbReference type="EMBL" id="EJS42368.1"/>
    </source>
</evidence>
<dbReference type="HOGENOM" id="CLU_011669_0_0_1"/>
<gene>
    <name evidence="13" type="ORF">SU7_2615</name>
</gene>
<dbReference type="SUPFAM" id="SSF57701">
    <property type="entry name" value="Zn2/Cys6 DNA-binding domain"/>
    <property type="match status" value="1"/>
</dbReference>
<evidence type="ECO:0000256" key="7">
    <source>
        <dbReference type="ARBA" id="ARBA00023159"/>
    </source>
</evidence>
<feature type="compositionally biased region" description="Polar residues" evidence="11">
    <location>
        <begin position="558"/>
        <end position="575"/>
    </location>
</feature>
<dbReference type="AlphaFoldDB" id="J8PYD1"/>
<dbReference type="EMBL" id="ALIE01000152">
    <property type="protein sequence ID" value="EJS42368.1"/>
    <property type="molecule type" value="Genomic_DNA"/>
</dbReference>
<feature type="region of interest" description="Disordered" evidence="11">
    <location>
        <begin position="558"/>
        <end position="584"/>
    </location>
</feature>
<evidence type="ECO:0000256" key="4">
    <source>
        <dbReference type="ARBA" id="ARBA00022833"/>
    </source>
</evidence>
<feature type="region of interest" description="Disordered" evidence="11">
    <location>
        <begin position="357"/>
        <end position="377"/>
    </location>
</feature>
<dbReference type="InterPro" id="IPR036864">
    <property type="entry name" value="Zn2-C6_fun-type_DNA-bd_sf"/>
</dbReference>
<name>J8PYD1_SACAR</name>
<dbReference type="OrthoDB" id="416217at2759"/>
<feature type="compositionally biased region" description="Basic and acidic residues" evidence="11">
    <location>
        <begin position="148"/>
        <end position="164"/>
    </location>
</feature>
<evidence type="ECO:0000256" key="8">
    <source>
        <dbReference type="ARBA" id="ARBA00023163"/>
    </source>
</evidence>
<keyword evidence="2" id="KW-0597">Phosphoprotein</keyword>
<dbReference type="GO" id="GO:1900436">
    <property type="term" value="P:positive regulation of filamentous growth of a population of unicellular organisms in response to starvation"/>
    <property type="evidence" value="ECO:0007669"/>
    <property type="project" value="UniProtKB-ARBA"/>
</dbReference>
<dbReference type="PROSITE" id="PS50048">
    <property type="entry name" value="ZN2_CY6_FUNGAL_2"/>
    <property type="match status" value="1"/>
</dbReference>